<feature type="transmembrane region" description="Helical" evidence="2">
    <location>
        <begin position="21"/>
        <end position="42"/>
    </location>
</feature>
<evidence type="ECO:0000313" key="4">
    <source>
        <dbReference type="EMBL" id="MDB9003708.1"/>
    </source>
</evidence>
<evidence type="ECO:0000313" key="6">
    <source>
        <dbReference type="EMBL" id="MSB72858.1"/>
    </source>
</evidence>
<protein>
    <submittedName>
        <fullName evidence="7">Zinc-ribbon domain-containing protein</fullName>
    </submittedName>
</protein>
<proteinExistence type="predicted"/>
<feature type="domain" description="Zinc-ribbon" evidence="3">
    <location>
        <begin position="329"/>
        <end position="350"/>
    </location>
</feature>
<reference evidence="9 10" key="2">
    <citation type="journal article" date="2019" name="Nat. Med.">
        <title>A library of human gut bacterial isolates paired with longitudinal multiomics data enables mechanistic microbiome research.</title>
        <authorList>
            <person name="Poyet M."/>
            <person name="Groussin M."/>
            <person name="Gibbons S.M."/>
            <person name="Avila-Pacheco J."/>
            <person name="Jiang X."/>
            <person name="Kearney S.M."/>
            <person name="Perrotta A.R."/>
            <person name="Berdy B."/>
            <person name="Zhao S."/>
            <person name="Lieberman T.D."/>
            <person name="Swanson P.K."/>
            <person name="Smith M."/>
            <person name="Roesemann S."/>
            <person name="Alexander J.E."/>
            <person name="Rich S.A."/>
            <person name="Livny J."/>
            <person name="Vlamakis H."/>
            <person name="Clish C."/>
            <person name="Bullock K."/>
            <person name="Deik A."/>
            <person name="Scott J."/>
            <person name="Pierce K.A."/>
            <person name="Xavier R.J."/>
            <person name="Alm E.J."/>
        </authorList>
    </citation>
    <scope>NUCLEOTIDE SEQUENCE [LARGE SCALE GENOMIC DNA]</scope>
    <source>
        <strain evidence="5 9">BIOML-A2</strain>
        <strain evidence="6 10">BIOML-A20</strain>
    </source>
</reference>
<feature type="transmembrane region" description="Helical" evidence="2">
    <location>
        <begin position="204"/>
        <end position="223"/>
    </location>
</feature>
<evidence type="ECO:0000256" key="1">
    <source>
        <dbReference type="SAM" id="MobiDB-lite"/>
    </source>
</evidence>
<evidence type="ECO:0000256" key="2">
    <source>
        <dbReference type="SAM" id="Phobius"/>
    </source>
</evidence>
<evidence type="ECO:0000313" key="8">
    <source>
        <dbReference type="Proteomes" id="UP000284660"/>
    </source>
</evidence>
<dbReference type="AlphaFoldDB" id="A0A395YYR5"/>
<dbReference type="Proteomes" id="UP000432516">
    <property type="component" value="Unassembled WGS sequence"/>
</dbReference>
<keyword evidence="2" id="KW-0472">Membrane</keyword>
<keyword evidence="2" id="KW-1133">Transmembrane helix</keyword>
<dbReference type="EMBL" id="WKNE01000002">
    <property type="protein sequence ID" value="MRZ53836.1"/>
    <property type="molecule type" value="Genomic_DNA"/>
</dbReference>
<organism evidence="7 8">
    <name type="scientific">Parabacteroides distasonis</name>
    <dbReference type="NCBI Taxonomy" id="823"/>
    <lineage>
        <taxon>Bacteria</taxon>
        <taxon>Pseudomonadati</taxon>
        <taxon>Bacteroidota</taxon>
        <taxon>Bacteroidia</taxon>
        <taxon>Bacteroidales</taxon>
        <taxon>Tannerellaceae</taxon>
        <taxon>Parabacteroides</taxon>
    </lineage>
</organism>
<dbReference type="EMBL" id="QSJN01000001">
    <property type="protein sequence ID" value="RHD78100.1"/>
    <property type="molecule type" value="Genomic_DNA"/>
</dbReference>
<dbReference type="EMBL" id="WKMO01000004">
    <property type="protein sequence ID" value="MSB72858.1"/>
    <property type="molecule type" value="Genomic_DNA"/>
</dbReference>
<evidence type="ECO:0000259" key="3">
    <source>
        <dbReference type="Pfam" id="PF13240"/>
    </source>
</evidence>
<reference evidence="7 8" key="1">
    <citation type="submission" date="2018-08" db="EMBL/GenBank/DDBJ databases">
        <title>A genome reference for cultivated species of the human gut microbiota.</title>
        <authorList>
            <person name="Zou Y."/>
            <person name="Xue W."/>
            <person name="Luo G."/>
        </authorList>
    </citation>
    <scope>NUCLEOTIDE SEQUENCE [LARGE SCALE GENOMIC DNA]</scope>
    <source>
        <strain evidence="7 8">AM30-4</strain>
    </source>
</reference>
<reference evidence="4" key="3">
    <citation type="submission" date="2023-01" db="EMBL/GenBank/DDBJ databases">
        <title>Human gut microbiome strain richness.</title>
        <authorList>
            <person name="Chen-Liaw A."/>
        </authorList>
    </citation>
    <scope>NUCLEOTIDE SEQUENCE</scope>
    <source>
        <strain evidence="4">RTP21484st1_E5_RTP21484_190118</strain>
    </source>
</reference>
<sequence>MTAKEIFFKTLQFGWIKLGLGLLNILIAVLLFAILMGISVLFNSDGVVAIMFFIWLGLIGVVNFFLNHYIGYLVKAGHVAVIAMAYQTGYVPAKPFEMGKTMVKERFGTSNVYFALDKLVAGSIKQLQRTLGRVTDSLLGALPGADGIKSLTNMFLDISLGYVDECCLGYTFYHPAQNPYKSAADGVIIYFQNWKTLLKDAAKTTGMVILSFVVVTLIAFILFGGLFRLFGWSGFMAFIISLLFAYTVKYAFIDSWILVKMMSSYMQVAPATQVTFDLYGKLSGLSGKFKELFKKGNEMPQPNPTATSAAQDPLRPQIPGQVSTPESRFCPQCGMQLAPTATFCGNCGERL</sequence>
<gene>
    <name evidence="7" type="ORF">DW782_02070</name>
    <name evidence="5" type="ORF">GKD68_03610</name>
    <name evidence="6" type="ORF">GKD70_06050</name>
    <name evidence="4" type="ORF">PN599_01660</name>
</gene>
<comment type="caution">
    <text evidence="7">The sequence shown here is derived from an EMBL/GenBank/DDBJ whole genome shotgun (WGS) entry which is preliminary data.</text>
</comment>
<keyword evidence="2" id="KW-0812">Transmembrane</keyword>
<feature type="transmembrane region" description="Helical" evidence="2">
    <location>
        <begin position="229"/>
        <end position="252"/>
    </location>
</feature>
<dbReference type="RefSeq" id="WP_005857108.1">
    <property type="nucleotide sequence ID" value="NZ_BQOC01000001.1"/>
</dbReference>
<evidence type="ECO:0000313" key="5">
    <source>
        <dbReference type="EMBL" id="MRZ53836.1"/>
    </source>
</evidence>
<evidence type="ECO:0000313" key="9">
    <source>
        <dbReference type="Proteomes" id="UP000432516"/>
    </source>
</evidence>
<accession>A0A395YYR5</accession>
<dbReference type="OrthoDB" id="2080287at2"/>
<feature type="region of interest" description="Disordered" evidence="1">
    <location>
        <begin position="298"/>
        <end position="317"/>
    </location>
</feature>
<dbReference type="EMBL" id="JAQMPJ010000001">
    <property type="protein sequence ID" value="MDB9003708.1"/>
    <property type="molecule type" value="Genomic_DNA"/>
</dbReference>
<evidence type="ECO:0000313" key="10">
    <source>
        <dbReference type="Proteomes" id="UP000441609"/>
    </source>
</evidence>
<dbReference type="Proteomes" id="UP000284660">
    <property type="component" value="Unassembled WGS sequence"/>
</dbReference>
<dbReference type="Proteomes" id="UP001210126">
    <property type="component" value="Unassembled WGS sequence"/>
</dbReference>
<feature type="transmembrane region" description="Helical" evidence="2">
    <location>
        <begin position="48"/>
        <end position="66"/>
    </location>
</feature>
<name>A0A395YYR5_PARDI</name>
<dbReference type="Proteomes" id="UP000441609">
    <property type="component" value="Unassembled WGS sequence"/>
</dbReference>
<evidence type="ECO:0000313" key="7">
    <source>
        <dbReference type="EMBL" id="RHD78100.1"/>
    </source>
</evidence>
<dbReference type="Pfam" id="PF13240">
    <property type="entry name" value="Zn_Ribbon_1"/>
    <property type="match status" value="1"/>
</dbReference>
<dbReference type="InterPro" id="IPR026870">
    <property type="entry name" value="Zinc_ribbon_dom"/>
</dbReference>